<accession>A0A3A9AM67</accession>
<evidence type="ECO:0000313" key="3">
    <source>
        <dbReference type="Proteomes" id="UP000280696"/>
    </source>
</evidence>
<gene>
    <name evidence="2" type="ORF">D7V94_08440</name>
</gene>
<feature type="compositionally biased region" description="Basic and acidic residues" evidence="1">
    <location>
        <begin position="152"/>
        <end position="162"/>
    </location>
</feature>
<keyword evidence="3" id="KW-1185">Reference proteome</keyword>
<feature type="region of interest" description="Disordered" evidence="1">
    <location>
        <begin position="134"/>
        <end position="162"/>
    </location>
</feature>
<reference evidence="2 3" key="1">
    <citation type="submission" date="2018-09" db="EMBL/GenBank/DDBJ databases">
        <title>Murine metabolic-syndrome-specific gut microbial biobank.</title>
        <authorList>
            <person name="Liu C."/>
        </authorList>
    </citation>
    <scope>NUCLEOTIDE SEQUENCE [LARGE SCALE GENOMIC DNA]</scope>
    <source>
        <strain evidence="2 3">0.1xD8-82</strain>
    </source>
</reference>
<dbReference type="OrthoDB" id="1957632at2"/>
<evidence type="ECO:0000256" key="1">
    <source>
        <dbReference type="SAM" id="MobiDB-lite"/>
    </source>
</evidence>
<comment type="caution">
    <text evidence="2">The sequence shown here is derived from an EMBL/GenBank/DDBJ whole genome shotgun (WGS) entry which is preliminary data.</text>
</comment>
<feature type="compositionally biased region" description="Basic and acidic residues" evidence="1">
    <location>
        <begin position="134"/>
        <end position="143"/>
    </location>
</feature>
<dbReference type="AlphaFoldDB" id="A0A3A9AM67"/>
<dbReference type="Proteomes" id="UP000280696">
    <property type="component" value="Unassembled WGS sequence"/>
</dbReference>
<protein>
    <submittedName>
        <fullName evidence="2">Uncharacterized protein</fullName>
    </submittedName>
</protein>
<organism evidence="2 3">
    <name type="scientific">Parablautia intestinalis</name>
    <dbReference type="NCBI Taxonomy" id="2320100"/>
    <lineage>
        <taxon>Bacteria</taxon>
        <taxon>Bacillati</taxon>
        <taxon>Bacillota</taxon>
        <taxon>Clostridia</taxon>
        <taxon>Lachnospirales</taxon>
        <taxon>Lachnospiraceae</taxon>
        <taxon>Parablautia</taxon>
    </lineage>
</organism>
<proteinExistence type="predicted"/>
<dbReference type="RefSeq" id="WP_120468715.1">
    <property type="nucleotide sequence ID" value="NZ_RAYQ01000006.1"/>
</dbReference>
<name>A0A3A9AM67_9FIRM</name>
<evidence type="ECO:0000313" key="2">
    <source>
        <dbReference type="EMBL" id="RKI92084.1"/>
    </source>
</evidence>
<dbReference type="EMBL" id="RAYQ01000006">
    <property type="protein sequence ID" value="RKI92084.1"/>
    <property type="molecule type" value="Genomic_DNA"/>
</dbReference>
<sequence length="162" mass="18837">MGLYPVFLDAGYGPEYFWELSFGEVSDLLESYARRKEHEQKKREAELKDQIMLLFNQALQIGNVVGRLMDNKVAIRLPKEYYPELFGNEEEKTNFTEQEDAGDKRKLSPEMELHKARMDDFIFRHNMAMRERLARERGEENSGRNDTGTAASDHRGTDTGIL</sequence>